<protein>
    <submittedName>
        <fullName evidence="2">Uncharacterized protein</fullName>
    </submittedName>
</protein>
<feature type="compositionally biased region" description="Basic and acidic residues" evidence="1">
    <location>
        <begin position="894"/>
        <end position="922"/>
    </location>
</feature>
<keyword evidence="3" id="KW-1185">Reference proteome</keyword>
<evidence type="ECO:0000256" key="1">
    <source>
        <dbReference type="SAM" id="MobiDB-lite"/>
    </source>
</evidence>
<feature type="region of interest" description="Disordered" evidence="1">
    <location>
        <begin position="831"/>
        <end position="922"/>
    </location>
</feature>
<dbReference type="EMBL" id="CAXAMM010043162">
    <property type="protein sequence ID" value="CAK9108818.1"/>
    <property type="molecule type" value="Genomic_DNA"/>
</dbReference>
<accession>A0ABP0S8Y4</accession>
<organism evidence="2 3">
    <name type="scientific">Durusdinium trenchii</name>
    <dbReference type="NCBI Taxonomy" id="1381693"/>
    <lineage>
        <taxon>Eukaryota</taxon>
        <taxon>Sar</taxon>
        <taxon>Alveolata</taxon>
        <taxon>Dinophyceae</taxon>
        <taxon>Suessiales</taxon>
        <taxon>Symbiodiniaceae</taxon>
        <taxon>Durusdinium</taxon>
    </lineage>
</organism>
<sequence>MDFDEAVTAQEKQGSLTDGDIDGFGSIEATVKMAKASDGDTTVLTPALAQLRARAEAWPCCGTENKKAFGTYLIDAISDDPFFRELQQSIVSPEPIESFILAWMEGLTKLFSSSSGLEKFESRKDVCGPLHDALGRINQVCRCFAHLLCLNDLPEGVDSTTDDDVFHFVNFKGQNVFEGAIRRILTDSTSRWSSEVNDLVSKGGSGALAGMKISSLESLLQQDNPTPSALREMVTKLQDVQTAIRTMKLKKVKETFLARFKSFSTQARNGRAPTWLNSLAIDALLDGLALVHDMPGATNERKQLQSWRTNQVKDIAKNDLVHVLQIQEKDRVDFQLLNTCLGHCFPGKGDHFDNELTEHVWKFMPQALRKLMELAVQMTPDPSSVKRISSLIENLSSKLCVDDVSSVVTQFVASWMKCAPLAMKITQGNIKVRDEKETLLDTDPSLALLRAIKLSRSKMMEEITCMESLANHKDVKDLANDHPVQILVHMELPESLIRELSSEHFDEVIDNQCSKYKIKMEELAKNTLELCKGYSNAGPNCWKDSLSGSDVAFDDLYKLGEKTVMPLQGKSIKENTTNYAEVVKAAEDFVATFSAQVSTDTAADGMSKLQEAMRSSLHAMQAAKVLLIEVFLMKAIRNHNNNIAASDEQDEQKIEKATKGRQAALGLIRRERADLKAAHWNLQDDMVHPVLMTISASLLESSAPPAAAEAEAETPLVAVSGERVLVLAEVVLGRSFGEAEKKAATATSSVMRFSQDRSLPAHALRSDVRFPTWTIQRRRFVVSTMVHPEFFCLLDGLLLVQKYRIILLHQWALLSQPKKNQGDRSEAVPLETFERAPPPSAASSFAYPPGRPEEEEERRRRQQDLAGDEELARQLAAQLRLTSPAETTPDTGFDEERRLPRVGDRSFDTDTSRGRNDLDGGERVASVEYHAMDSDTEDAFYAEPPRATGYHHILCNVLVNFFRAGPWGSKPQTVSFR</sequence>
<name>A0ABP0S8Y4_9DINO</name>
<evidence type="ECO:0000313" key="3">
    <source>
        <dbReference type="Proteomes" id="UP001642464"/>
    </source>
</evidence>
<proteinExistence type="predicted"/>
<comment type="caution">
    <text evidence="2">The sequence shown here is derived from an EMBL/GenBank/DDBJ whole genome shotgun (WGS) entry which is preliminary data.</text>
</comment>
<reference evidence="2 3" key="1">
    <citation type="submission" date="2024-02" db="EMBL/GenBank/DDBJ databases">
        <authorList>
            <person name="Chen Y."/>
            <person name="Shah S."/>
            <person name="Dougan E. K."/>
            <person name="Thang M."/>
            <person name="Chan C."/>
        </authorList>
    </citation>
    <scope>NUCLEOTIDE SEQUENCE [LARGE SCALE GENOMIC DNA]</scope>
</reference>
<gene>
    <name evidence="2" type="ORF">SCF082_LOCUS50596</name>
</gene>
<dbReference type="Proteomes" id="UP001642464">
    <property type="component" value="Unassembled WGS sequence"/>
</dbReference>
<evidence type="ECO:0000313" key="2">
    <source>
        <dbReference type="EMBL" id="CAK9108818.1"/>
    </source>
</evidence>